<dbReference type="AlphaFoldDB" id="A0A918WMZ1"/>
<dbReference type="Pfam" id="PF07730">
    <property type="entry name" value="HisKA_3"/>
    <property type="match status" value="1"/>
</dbReference>
<dbReference type="Gene3D" id="3.30.565.10">
    <property type="entry name" value="Histidine kinase-like ATPase, C-terminal domain"/>
    <property type="match status" value="1"/>
</dbReference>
<dbReference type="GO" id="GO:0016020">
    <property type="term" value="C:membrane"/>
    <property type="evidence" value="ECO:0007669"/>
    <property type="project" value="InterPro"/>
</dbReference>
<dbReference type="InterPro" id="IPR036890">
    <property type="entry name" value="HATPase_C_sf"/>
</dbReference>
<dbReference type="SUPFAM" id="SSF55874">
    <property type="entry name" value="ATPase domain of HSP90 chaperone/DNA topoisomerase II/histidine kinase"/>
    <property type="match status" value="1"/>
</dbReference>
<name>A0A918WMZ1_9BACT</name>
<dbReference type="Gene3D" id="1.20.5.1930">
    <property type="match status" value="1"/>
</dbReference>
<dbReference type="EMBL" id="BMXI01000013">
    <property type="protein sequence ID" value="GHC60094.1"/>
    <property type="molecule type" value="Genomic_DNA"/>
</dbReference>
<evidence type="ECO:0000259" key="5">
    <source>
        <dbReference type="PROSITE" id="PS50109"/>
    </source>
</evidence>
<dbReference type="InterPro" id="IPR003594">
    <property type="entry name" value="HATPase_dom"/>
</dbReference>
<keyword evidence="1" id="KW-0808">Transferase</keyword>
<dbReference type="InterPro" id="IPR011712">
    <property type="entry name" value="Sig_transdc_His_kin_sub3_dim/P"/>
</dbReference>
<keyword evidence="2" id="KW-0418">Kinase</keyword>
<keyword evidence="3" id="KW-0902">Two-component regulatory system</keyword>
<evidence type="ECO:0000256" key="2">
    <source>
        <dbReference type="ARBA" id="ARBA00022777"/>
    </source>
</evidence>
<evidence type="ECO:0000256" key="1">
    <source>
        <dbReference type="ARBA" id="ARBA00022679"/>
    </source>
</evidence>
<reference evidence="6" key="1">
    <citation type="journal article" date="2014" name="Int. J. Syst. Evol. Microbiol.">
        <title>Complete genome sequence of Corynebacterium casei LMG S-19264T (=DSM 44701T), isolated from a smear-ripened cheese.</title>
        <authorList>
            <consortium name="US DOE Joint Genome Institute (JGI-PGF)"/>
            <person name="Walter F."/>
            <person name="Albersmeier A."/>
            <person name="Kalinowski J."/>
            <person name="Ruckert C."/>
        </authorList>
    </citation>
    <scope>NUCLEOTIDE SEQUENCE</scope>
    <source>
        <strain evidence="6">KCTC 12988</strain>
    </source>
</reference>
<evidence type="ECO:0000256" key="4">
    <source>
        <dbReference type="SAM" id="Phobius"/>
    </source>
</evidence>
<reference evidence="6" key="2">
    <citation type="submission" date="2020-09" db="EMBL/GenBank/DDBJ databases">
        <authorList>
            <person name="Sun Q."/>
            <person name="Kim S."/>
        </authorList>
    </citation>
    <scope>NUCLEOTIDE SEQUENCE</scope>
    <source>
        <strain evidence="6">KCTC 12988</strain>
    </source>
</reference>
<keyword evidence="4" id="KW-1133">Transmembrane helix</keyword>
<dbReference type="Proteomes" id="UP000644507">
    <property type="component" value="Unassembled WGS sequence"/>
</dbReference>
<accession>A0A918WMZ1</accession>
<feature type="domain" description="Histidine kinase" evidence="5">
    <location>
        <begin position="568"/>
        <end position="657"/>
    </location>
</feature>
<keyword evidence="7" id="KW-1185">Reference proteome</keyword>
<gene>
    <name evidence="6" type="ORF">GCM10007100_29150</name>
</gene>
<keyword evidence="4" id="KW-0812">Transmembrane</keyword>
<evidence type="ECO:0000313" key="6">
    <source>
        <dbReference type="EMBL" id="GHC60094.1"/>
    </source>
</evidence>
<organism evidence="6 7">
    <name type="scientific">Roseibacillus persicicus</name>
    <dbReference type="NCBI Taxonomy" id="454148"/>
    <lineage>
        <taxon>Bacteria</taxon>
        <taxon>Pseudomonadati</taxon>
        <taxon>Verrucomicrobiota</taxon>
        <taxon>Verrucomicrobiia</taxon>
        <taxon>Verrucomicrobiales</taxon>
        <taxon>Verrucomicrobiaceae</taxon>
        <taxon>Roseibacillus</taxon>
    </lineage>
</organism>
<evidence type="ECO:0000256" key="3">
    <source>
        <dbReference type="ARBA" id="ARBA00023012"/>
    </source>
</evidence>
<dbReference type="GO" id="GO:0000155">
    <property type="term" value="F:phosphorelay sensor kinase activity"/>
    <property type="evidence" value="ECO:0007669"/>
    <property type="project" value="InterPro"/>
</dbReference>
<dbReference type="GO" id="GO:0046983">
    <property type="term" value="F:protein dimerization activity"/>
    <property type="evidence" value="ECO:0007669"/>
    <property type="project" value="InterPro"/>
</dbReference>
<keyword evidence="4" id="KW-0472">Membrane</keyword>
<dbReference type="InterPro" id="IPR005467">
    <property type="entry name" value="His_kinase_dom"/>
</dbReference>
<evidence type="ECO:0000313" key="7">
    <source>
        <dbReference type="Proteomes" id="UP000644507"/>
    </source>
</evidence>
<dbReference type="Pfam" id="PF02518">
    <property type="entry name" value="HATPase_c"/>
    <property type="match status" value="1"/>
</dbReference>
<dbReference type="SMART" id="SM00387">
    <property type="entry name" value="HATPase_c"/>
    <property type="match status" value="1"/>
</dbReference>
<dbReference type="PANTHER" id="PTHR24421">
    <property type="entry name" value="NITRATE/NITRITE SENSOR PROTEIN NARX-RELATED"/>
    <property type="match status" value="1"/>
</dbReference>
<protein>
    <recommendedName>
        <fullName evidence="5">Histidine kinase domain-containing protein</fullName>
    </recommendedName>
</protein>
<dbReference type="PANTHER" id="PTHR24421:SF62">
    <property type="entry name" value="SENSORY TRANSDUCTION HISTIDINE KINASE"/>
    <property type="match status" value="1"/>
</dbReference>
<dbReference type="InterPro" id="IPR050482">
    <property type="entry name" value="Sensor_HK_TwoCompSys"/>
</dbReference>
<comment type="caution">
    <text evidence="6">The sequence shown here is derived from an EMBL/GenBank/DDBJ whole genome shotgun (WGS) entry which is preliminary data.</text>
</comment>
<dbReference type="PROSITE" id="PS50109">
    <property type="entry name" value="HIS_KIN"/>
    <property type="match status" value="1"/>
</dbReference>
<dbReference type="CDD" id="cd16917">
    <property type="entry name" value="HATPase_UhpB-NarQ-NarX-like"/>
    <property type="match status" value="1"/>
</dbReference>
<sequence>MGSLDGADQIRSISAVRSLTVEEANQRRPVRIEVQVMKFGIEREGFFAFDGKAGIYISLSSRLRTRVELDQGDRLLVHGVTNKGNFLPHIDATEIRKLGREPLPEPLVADRKVLDDPRTDCQWVQLDGVIEEIVPTGRALSLRLNWNGQLYNLVLPRTEEVEEQAPTFLNKPVRARGVAATQWNSRRQMTGRIFQLHSLKDIELIESEEGAPPLLEVDQMLRMETSTLHTVSVRGVVTHCDGKNLYLQGSRGALLVRTTKETNWEVGERVEAQGTVVPEPFAPVLSSWEVKGIGGRTEVAARDLRLPEGAFSVELHQTLVGLQATVDSVVATESGLDLLCRADGRNFVASLKGHSPENVDVVGGSLVNLRGICVLSSSNAEAHAYDADRFRILLRTPQDIRVLDRPSWWTTDRIILLSMGLLGLVALSMGWAFLLRRKVNEQTELIHQQVEREVTMRERERLARDLHDSLEQNIAGLARQLSTVDRRMQAGEVDKIKEGLFLARRMAEHCQKESRESIHDLRQNHRMTGSHLGQDEFLEAEAEEMGAKLTFELSGPTVERDARVERNLSKIIREATYNALRHGGADQVDVVRAETEEGLELSIRDNGCGFEPEKAMGLGRFGLQGMMERARTIGGDLSIESEPGKGTVVSLKLLNQSQKHPC</sequence>
<proteinExistence type="predicted"/>
<feature type="transmembrane region" description="Helical" evidence="4">
    <location>
        <begin position="414"/>
        <end position="435"/>
    </location>
</feature>